<dbReference type="Gene3D" id="1.10.285.20">
    <property type="entry name" value="Uncharacterised protein PF01937, DUF89, domain 2"/>
    <property type="match status" value="1"/>
</dbReference>
<dbReference type="AlphaFoldDB" id="A0A845L6K5"/>
<feature type="domain" description="Damage-control phosphatase ARMT1-like metal-binding" evidence="1">
    <location>
        <begin position="6"/>
        <end position="277"/>
    </location>
</feature>
<dbReference type="EMBL" id="WXEY01000017">
    <property type="protein sequence ID" value="MZP30665.1"/>
    <property type="molecule type" value="Genomic_DNA"/>
</dbReference>
<dbReference type="InterPro" id="IPR014444">
    <property type="entry name" value="PH1575-like"/>
</dbReference>
<comment type="caution">
    <text evidence="2">The sequence shown here is derived from an EMBL/GenBank/DDBJ whole genome shotgun (WGS) entry which is preliminary data.</text>
</comment>
<evidence type="ECO:0000313" key="3">
    <source>
        <dbReference type="Proteomes" id="UP000463470"/>
    </source>
</evidence>
<keyword evidence="3" id="KW-1185">Reference proteome</keyword>
<proteinExistence type="predicted"/>
<protein>
    <submittedName>
        <fullName evidence="2">DUF89 family protein</fullName>
    </submittedName>
</protein>
<sequence length="301" mass="34075">MKLYLECIACTVKQLMEATRRFIPDEQERYQIIAESMRGFQENLRVDSCAPILTASFHNKIKAASGTEDLYKAEKELFNREMMGLEDEFRELIAKSDDPVKTALCFSALANIIDFGTAASVDKTYARNLILKAAETERDLPDVETLKQELAAAKTLLYVGDNCGEVVLDKLVLETLRRHYPQIAITFAVRDVPILNDVTLKEAEEIGIPAYARVISSGSRLPGVVLSQCTEEFQRLYRESDVIILKGMGNLETAGEDEQKAYFIFMVKCDLMTRLMETHLHDIFVVKGNYLAKKNRLRGNE</sequence>
<accession>A0A845L6K5</accession>
<organism evidence="2 3">
    <name type="scientific">Heliomicrobium undosum</name>
    <dbReference type="NCBI Taxonomy" id="121734"/>
    <lineage>
        <taxon>Bacteria</taxon>
        <taxon>Bacillati</taxon>
        <taxon>Bacillota</taxon>
        <taxon>Clostridia</taxon>
        <taxon>Eubacteriales</taxon>
        <taxon>Heliobacteriaceae</taxon>
        <taxon>Heliomicrobium</taxon>
    </lineage>
</organism>
<evidence type="ECO:0000313" key="2">
    <source>
        <dbReference type="EMBL" id="MZP30665.1"/>
    </source>
</evidence>
<reference evidence="2 3" key="1">
    <citation type="submission" date="2020-01" db="EMBL/GenBank/DDBJ databases">
        <title>Whole-genome sequence of Heliobacterium undosum DSM 13378.</title>
        <authorList>
            <person name="Kyndt J.A."/>
            <person name="Meyer T.E."/>
        </authorList>
    </citation>
    <scope>NUCLEOTIDE SEQUENCE [LARGE SCALE GENOMIC DNA]</scope>
    <source>
        <strain evidence="2 3">DSM 13378</strain>
    </source>
</reference>
<dbReference type="Pfam" id="PF01937">
    <property type="entry name" value="ARMT1-like_dom"/>
    <property type="match status" value="1"/>
</dbReference>
<dbReference type="OrthoDB" id="9796465at2"/>
<name>A0A845L6K5_9FIRM</name>
<dbReference type="SUPFAM" id="SSF111321">
    <property type="entry name" value="AF1104-like"/>
    <property type="match status" value="1"/>
</dbReference>
<dbReference type="InterPro" id="IPR002791">
    <property type="entry name" value="ARMT1-like_metal-bd"/>
</dbReference>
<dbReference type="Gene3D" id="3.40.50.10880">
    <property type="entry name" value="Uncharacterised protein PF01937, DUF89, domain 3"/>
    <property type="match status" value="1"/>
</dbReference>
<dbReference type="Proteomes" id="UP000463470">
    <property type="component" value="Unassembled WGS sequence"/>
</dbReference>
<evidence type="ECO:0000259" key="1">
    <source>
        <dbReference type="Pfam" id="PF01937"/>
    </source>
</evidence>
<gene>
    <name evidence="2" type="ORF">GTO91_13180</name>
</gene>
<dbReference type="InterPro" id="IPR036075">
    <property type="entry name" value="ARMT-1-like_metal-bd_sf"/>
</dbReference>
<dbReference type="RefSeq" id="WP_161259192.1">
    <property type="nucleotide sequence ID" value="NZ_WXEY01000017.1"/>
</dbReference>
<dbReference type="PIRSF" id="PIRSF006593">
    <property type="entry name" value="UCP006593"/>
    <property type="match status" value="1"/>
</dbReference>